<dbReference type="InterPro" id="IPR045247">
    <property type="entry name" value="Oye-like"/>
</dbReference>
<dbReference type="AlphaFoldDB" id="A0A2X0KDP6"/>
<proteinExistence type="predicted"/>
<dbReference type="InterPro" id="IPR001155">
    <property type="entry name" value="OxRdtase_FMN_N"/>
</dbReference>
<dbReference type="GO" id="GO:0005829">
    <property type="term" value="C:cytosol"/>
    <property type="evidence" value="ECO:0007669"/>
    <property type="project" value="TreeGrafter"/>
</dbReference>
<dbReference type="Gene3D" id="3.20.20.70">
    <property type="entry name" value="Aldolase class I"/>
    <property type="match status" value="1"/>
</dbReference>
<dbReference type="Proteomes" id="UP000248889">
    <property type="component" value="Unassembled WGS sequence"/>
</dbReference>
<dbReference type="Pfam" id="PF00724">
    <property type="entry name" value="Oxidored_FMN"/>
    <property type="match status" value="1"/>
</dbReference>
<dbReference type="RefSeq" id="WP_111500960.1">
    <property type="nucleotide sequence ID" value="NZ_QKYN01000043.1"/>
</dbReference>
<gene>
    <name evidence="2" type="ORF">DN069_12210</name>
</gene>
<evidence type="ECO:0000313" key="3">
    <source>
        <dbReference type="Proteomes" id="UP000248889"/>
    </source>
</evidence>
<dbReference type="EMBL" id="QKYN01000043">
    <property type="protein sequence ID" value="RAG85299.1"/>
    <property type="molecule type" value="Genomic_DNA"/>
</dbReference>
<dbReference type="GO" id="GO:0016491">
    <property type="term" value="F:oxidoreductase activity"/>
    <property type="evidence" value="ECO:0007669"/>
    <property type="project" value="InterPro"/>
</dbReference>
<dbReference type="OrthoDB" id="3169239at2"/>
<sequence>MSVDPFTPVTLGDITASSRIVMSPMTRRRAHLDGTPSALMHEYYRQRAGAGLIITESTHPALIGKGQPNSPHLTDSRDRTEWARIVDAVHTRGGTIVMQLMHSGSAAHPAVNGGRQPLAPSAVVPRPQTLLDGRLVDHPMPRAMTPTEIDLTVEQFAHAARMAVDAGFDGVEIHAGNGYLLHQFLASGTNTRDDTYGGSAPNRARFPAQVFEAVAGEVGHQRTALRISPGQSANRIHEDDTAQTHLALLAHPGVQRAAYVHTVAGSHPDVLDWIRSSWPGGWVDNMGTAPDQNSTQVLNQLTTHLGSGPSAVSVGRLFISNPDLPDRLLRRAPLTTPDPASFYGGDATGYTDYTPWDYQTDRETTRV</sequence>
<evidence type="ECO:0000259" key="1">
    <source>
        <dbReference type="Pfam" id="PF00724"/>
    </source>
</evidence>
<evidence type="ECO:0000313" key="2">
    <source>
        <dbReference type="EMBL" id="RAG85299.1"/>
    </source>
</evidence>
<accession>A0A2X0KDP6</accession>
<dbReference type="InterPro" id="IPR013785">
    <property type="entry name" value="Aldolase_TIM"/>
</dbReference>
<reference evidence="2 3" key="1">
    <citation type="submission" date="2018-06" db="EMBL/GenBank/DDBJ databases">
        <title>Streptacidiphilus pinicola sp. nov., isolated from pine grove soil.</title>
        <authorList>
            <person name="Roh S.G."/>
            <person name="Park S."/>
            <person name="Kim M.-K."/>
            <person name="Yun B.-R."/>
            <person name="Park J."/>
            <person name="Kim M.J."/>
            <person name="Kim Y.S."/>
            <person name="Kim S.B."/>
        </authorList>
    </citation>
    <scope>NUCLEOTIDE SEQUENCE [LARGE SCALE GENOMIC DNA]</scope>
    <source>
        <strain evidence="2 3">MMS16-CNU450</strain>
    </source>
</reference>
<name>A0A2X0KDP6_9ACTN</name>
<dbReference type="SUPFAM" id="SSF51395">
    <property type="entry name" value="FMN-linked oxidoreductases"/>
    <property type="match status" value="1"/>
</dbReference>
<dbReference type="PANTHER" id="PTHR22893">
    <property type="entry name" value="NADH OXIDOREDUCTASE-RELATED"/>
    <property type="match status" value="1"/>
</dbReference>
<dbReference type="GO" id="GO:0010181">
    <property type="term" value="F:FMN binding"/>
    <property type="evidence" value="ECO:0007669"/>
    <property type="project" value="InterPro"/>
</dbReference>
<keyword evidence="3" id="KW-1185">Reference proteome</keyword>
<comment type="caution">
    <text evidence="2">The sequence shown here is derived from an EMBL/GenBank/DDBJ whole genome shotgun (WGS) entry which is preliminary data.</text>
</comment>
<feature type="domain" description="NADH:flavin oxidoreductase/NADH oxidase N-terminal" evidence="1">
    <location>
        <begin position="6"/>
        <end position="328"/>
    </location>
</feature>
<organism evidence="2 3">
    <name type="scientific">Streptacidiphilus pinicola</name>
    <dbReference type="NCBI Taxonomy" id="2219663"/>
    <lineage>
        <taxon>Bacteria</taxon>
        <taxon>Bacillati</taxon>
        <taxon>Actinomycetota</taxon>
        <taxon>Actinomycetes</taxon>
        <taxon>Kitasatosporales</taxon>
        <taxon>Streptomycetaceae</taxon>
        <taxon>Streptacidiphilus</taxon>
    </lineage>
</organism>
<dbReference type="PANTHER" id="PTHR22893:SF91">
    <property type="entry name" value="NADPH DEHYDROGENASE 2-RELATED"/>
    <property type="match status" value="1"/>
</dbReference>
<protein>
    <submittedName>
        <fullName evidence="2">Alkene reductase</fullName>
    </submittedName>
</protein>